<dbReference type="RefSeq" id="WP_100137823.1">
    <property type="nucleotide sequence ID" value="NZ_MEIS01000117.1"/>
</dbReference>
<evidence type="ECO:0000313" key="2">
    <source>
        <dbReference type="Proteomes" id="UP000229434"/>
    </source>
</evidence>
<dbReference type="EMBL" id="MEIS01000117">
    <property type="protein sequence ID" value="PIT54080.1"/>
    <property type="molecule type" value="Genomic_DNA"/>
</dbReference>
<protein>
    <submittedName>
        <fullName evidence="1">Uncharacterized protein</fullName>
    </submittedName>
</protein>
<reference evidence="1" key="1">
    <citation type="journal article" date="2017" name="MBio">
        <title>Type VI secretion-mediated competition in the bee gut microbiome.</title>
        <authorList>
            <person name="Steele M.I."/>
            <person name="Kwong W.K."/>
            <person name="Powell J.E."/>
            <person name="Whiteley M."/>
            <person name="Moran N.A."/>
        </authorList>
    </citation>
    <scope>NUCLEOTIDE SEQUENCE [LARGE SCALE GENOMIC DNA]</scope>
    <source>
        <strain evidence="1">Nev3CBA3</strain>
    </source>
</reference>
<proteinExistence type="predicted"/>
<organism evidence="1 2">
    <name type="scientific">Snodgrassella alvi</name>
    <dbReference type="NCBI Taxonomy" id="1196083"/>
    <lineage>
        <taxon>Bacteria</taxon>
        <taxon>Pseudomonadati</taxon>
        <taxon>Pseudomonadota</taxon>
        <taxon>Betaproteobacteria</taxon>
        <taxon>Neisseriales</taxon>
        <taxon>Neisseriaceae</taxon>
        <taxon>Snodgrassella</taxon>
    </lineage>
</organism>
<accession>A0A2N9XWJ7</accession>
<dbReference type="AlphaFoldDB" id="A0A2N9XWJ7"/>
<comment type="caution">
    <text evidence="1">The sequence shown here is derived from an EMBL/GenBank/DDBJ whole genome shotgun (WGS) entry which is preliminary data.</text>
</comment>
<evidence type="ECO:0000313" key="1">
    <source>
        <dbReference type="EMBL" id="PIT54080.1"/>
    </source>
</evidence>
<dbReference type="Proteomes" id="UP000229434">
    <property type="component" value="Unassembled WGS sequence"/>
</dbReference>
<sequence length="218" mass="23945">MKVTIKWMKELNASEDDLATFEECIPTGEADQLFVLNKCAELSTNHFCDKFARLAEWLISFLPLTACPLVIKKFSGTTLFYPGSVTVKKDIKIGSSFFIGGELKADRKIIIDGGCIRAKNIKASEIINKNGGKIFGNIETEKINNNRGIIWAIKEIKAQEIINKNMGTIHGGIKADKIINNGGYIRSGNDAVIKAREIIHKNSGIIGGCIEADQISTQ</sequence>
<gene>
    <name evidence="1" type="ORF">BHC49_09030</name>
</gene>
<name>A0A2N9XWJ7_9NEIS</name>